<evidence type="ECO:0000256" key="7">
    <source>
        <dbReference type="ARBA" id="ARBA00022833"/>
    </source>
</evidence>
<dbReference type="InterPro" id="IPR023358">
    <property type="entry name" value="Peptidase_M18_dom2"/>
</dbReference>
<dbReference type="Gene3D" id="2.30.250.10">
    <property type="entry name" value="Aminopeptidase i, Domain 2"/>
    <property type="match status" value="1"/>
</dbReference>
<dbReference type="NCBIfam" id="NF002759">
    <property type="entry name" value="PRK02813.1"/>
    <property type="match status" value="1"/>
</dbReference>
<dbReference type="GO" id="GO:0005737">
    <property type="term" value="C:cytoplasm"/>
    <property type="evidence" value="ECO:0007669"/>
    <property type="project" value="UniProtKB-ARBA"/>
</dbReference>
<evidence type="ECO:0000256" key="6">
    <source>
        <dbReference type="ARBA" id="ARBA00022801"/>
    </source>
</evidence>
<dbReference type="SUPFAM" id="SSF101821">
    <property type="entry name" value="Aminopeptidase/glucanase lid domain"/>
    <property type="match status" value="1"/>
</dbReference>
<dbReference type="EC" id="3.4.11.-" evidence="10"/>
<proteinExistence type="inferred from homology"/>
<keyword evidence="4 9" id="KW-0645">Protease</keyword>
<evidence type="ECO:0000256" key="8">
    <source>
        <dbReference type="ARBA" id="ARBA00023049"/>
    </source>
</evidence>
<dbReference type="GO" id="GO:0006508">
    <property type="term" value="P:proteolysis"/>
    <property type="evidence" value="ECO:0007669"/>
    <property type="project" value="UniProtKB-KW"/>
</dbReference>
<evidence type="ECO:0000313" key="11">
    <source>
        <dbReference type="EMBL" id="SNC60288.1"/>
    </source>
</evidence>
<reference evidence="11 12" key="1">
    <citation type="submission" date="2017-06" db="EMBL/GenBank/DDBJ databases">
        <authorList>
            <person name="Kim H.J."/>
            <person name="Triplett B.A."/>
        </authorList>
    </citation>
    <scope>NUCLEOTIDE SEQUENCE [LARGE SCALE GENOMIC DNA]</scope>
    <source>
        <strain evidence="11 12">DSM 22179</strain>
    </source>
</reference>
<accession>A0A212T2M5</accession>
<dbReference type="GO" id="GO:0008270">
    <property type="term" value="F:zinc ion binding"/>
    <property type="evidence" value="ECO:0007669"/>
    <property type="project" value="InterPro"/>
</dbReference>
<evidence type="ECO:0000256" key="2">
    <source>
        <dbReference type="ARBA" id="ARBA00008290"/>
    </source>
</evidence>
<dbReference type="GO" id="GO:0008237">
    <property type="term" value="F:metallopeptidase activity"/>
    <property type="evidence" value="ECO:0007669"/>
    <property type="project" value="UniProtKB-KW"/>
</dbReference>
<dbReference type="Pfam" id="PF02127">
    <property type="entry name" value="Peptidase_M18"/>
    <property type="match status" value="1"/>
</dbReference>
<dbReference type="PANTHER" id="PTHR28570">
    <property type="entry name" value="ASPARTYL AMINOPEPTIDASE"/>
    <property type="match status" value="1"/>
</dbReference>
<sequence>MSNRLARFDTDEVADGLIAFTDASPTPFHAVETAAGILTDHGFTAVDETAALPSEPGRWFLVRGGSLVAWSSEDAPADPATGFRLVGAHTDSPNFRIKPRPDVRSAGHAQLAVEPYGGLITNSWLDRDLGLAGRVTLAGEGDDPLLGGDRVAGTHSVLFRTDEPILRISRLAIHLDRSVKEGENLNAQQHLVPHWAVSPDAPAFVDWLAQELGVPASDVLGWDLMTHDLAPSRRIGIDGGLISAPRMDNLATTYAAVRALVDAVDDPTGSGTAIPAIALFDHEEIGSMSERGAFSQLLPAVLERVVASRGGTREDHLRALAATVIASGDMAHATHPNYVDRHEPGHRISLNGGPVLKVNTNLRYATDGVGIAAFRLACQQAGVPMQEFVTRSDLPCGSTVGPMTAALSGATTVDFGAPTLAMHSVRELVGTADQAMYAACLAAFLDPA</sequence>
<dbReference type="CDD" id="cd05658">
    <property type="entry name" value="M18_DAP"/>
    <property type="match status" value="1"/>
</dbReference>
<organism evidence="11 12">
    <name type="scientific">Kytococcus aerolatus</name>
    <dbReference type="NCBI Taxonomy" id="592308"/>
    <lineage>
        <taxon>Bacteria</taxon>
        <taxon>Bacillati</taxon>
        <taxon>Actinomycetota</taxon>
        <taxon>Actinomycetes</taxon>
        <taxon>Micrococcales</taxon>
        <taxon>Kytococcaceae</taxon>
        <taxon>Kytococcus</taxon>
    </lineage>
</organism>
<evidence type="ECO:0000256" key="3">
    <source>
        <dbReference type="ARBA" id="ARBA00022438"/>
    </source>
</evidence>
<dbReference type="RefSeq" id="WP_088817280.1">
    <property type="nucleotide sequence ID" value="NZ_FYEZ01000001.1"/>
</dbReference>
<keyword evidence="5 9" id="KW-0479">Metal-binding</keyword>
<evidence type="ECO:0000256" key="10">
    <source>
        <dbReference type="RuleBase" id="RU004387"/>
    </source>
</evidence>
<evidence type="ECO:0000313" key="12">
    <source>
        <dbReference type="Proteomes" id="UP000198122"/>
    </source>
</evidence>
<dbReference type="Gene3D" id="3.40.630.10">
    <property type="entry name" value="Zn peptidases"/>
    <property type="match status" value="1"/>
</dbReference>
<dbReference type="Proteomes" id="UP000198122">
    <property type="component" value="Unassembled WGS sequence"/>
</dbReference>
<dbReference type="GO" id="GO:0004177">
    <property type="term" value="F:aminopeptidase activity"/>
    <property type="evidence" value="ECO:0007669"/>
    <property type="project" value="UniProtKB-KW"/>
</dbReference>
<comment type="similarity">
    <text evidence="2 9">Belongs to the peptidase M18 family.</text>
</comment>
<evidence type="ECO:0000256" key="4">
    <source>
        <dbReference type="ARBA" id="ARBA00022670"/>
    </source>
</evidence>
<keyword evidence="12" id="KW-1185">Reference proteome</keyword>
<dbReference type="AlphaFoldDB" id="A0A212T2M5"/>
<dbReference type="SUPFAM" id="SSF53187">
    <property type="entry name" value="Zn-dependent exopeptidases"/>
    <property type="match status" value="1"/>
</dbReference>
<evidence type="ECO:0000256" key="9">
    <source>
        <dbReference type="RuleBase" id="RU004386"/>
    </source>
</evidence>
<gene>
    <name evidence="11" type="ORF">SAMN05445756_0246</name>
</gene>
<evidence type="ECO:0000256" key="5">
    <source>
        <dbReference type="ARBA" id="ARBA00022723"/>
    </source>
</evidence>
<dbReference type="InterPro" id="IPR001948">
    <property type="entry name" value="Peptidase_M18"/>
</dbReference>
<comment type="cofactor">
    <cofactor evidence="1 10">
        <name>Zn(2+)</name>
        <dbReference type="ChEBI" id="CHEBI:29105"/>
    </cofactor>
</comment>
<protein>
    <recommendedName>
        <fullName evidence="10">M18 family aminopeptidase</fullName>
        <ecNumber evidence="10">3.4.11.-</ecNumber>
    </recommendedName>
</protein>
<keyword evidence="7 9" id="KW-0862">Zinc</keyword>
<keyword evidence="8 9" id="KW-0482">Metalloprotease</keyword>
<dbReference type="PANTHER" id="PTHR28570:SF3">
    <property type="entry name" value="ASPARTYL AMINOPEPTIDASE"/>
    <property type="match status" value="1"/>
</dbReference>
<dbReference type="PRINTS" id="PR00932">
    <property type="entry name" value="AMINO1PTASE"/>
</dbReference>
<keyword evidence="3 9" id="KW-0031">Aminopeptidase</keyword>
<dbReference type="EMBL" id="FYEZ01000001">
    <property type="protein sequence ID" value="SNC60288.1"/>
    <property type="molecule type" value="Genomic_DNA"/>
</dbReference>
<name>A0A212T2M5_9MICO</name>
<keyword evidence="6 9" id="KW-0378">Hydrolase</keyword>
<dbReference type="OrthoDB" id="5288740at2"/>
<evidence type="ECO:0000256" key="1">
    <source>
        <dbReference type="ARBA" id="ARBA00001947"/>
    </source>
</evidence>